<feature type="domain" description="Transketolase-like pyrimidine-binding" evidence="8">
    <location>
        <begin position="597"/>
        <end position="793"/>
    </location>
</feature>
<dbReference type="PANTHER" id="PTHR23152:SF4">
    <property type="entry name" value="2-OXOADIPATE DEHYDROGENASE COMPLEX COMPONENT E1"/>
    <property type="match status" value="1"/>
</dbReference>
<dbReference type="NCBIfam" id="NF008907">
    <property type="entry name" value="PRK12270.1"/>
    <property type="match status" value="1"/>
</dbReference>
<dbReference type="InterPro" id="IPR031717">
    <property type="entry name" value="ODO-1/KGD_C"/>
</dbReference>
<dbReference type="Proteomes" id="UP000242662">
    <property type="component" value="Unassembled WGS sequence"/>
</dbReference>
<name>A0A1G6J611_9BACI</name>
<dbReference type="SUPFAM" id="SSF52518">
    <property type="entry name" value="Thiamin diphosphate-binding fold (THDP-binding)"/>
    <property type="match status" value="2"/>
</dbReference>
<proteinExistence type="inferred from homology"/>
<evidence type="ECO:0000256" key="6">
    <source>
        <dbReference type="HAMAP-Rule" id="MF_01169"/>
    </source>
</evidence>
<dbReference type="InterPro" id="IPR023784">
    <property type="entry name" value="2oxoglutarate_DH_E1_bac"/>
</dbReference>
<dbReference type="PANTHER" id="PTHR23152">
    <property type="entry name" value="2-OXOGLUTARATE DEHYDROGENASE"/>
    <property type="match status" value="1"/>
</dbReference>
<dbReference type="Pfam" id="PF02779">
    <property type="entry name" value="Transket_pyr"/>
    <property type="match status" value="1"/>
</dbReference>
<dbReference type="InterPro" id="IPR029061">
    <property type="entry name" value="THDP-binding"/>
</dbReference>
<dbReference type="EMBL" id="FMYM01000005">
    <property type="protein sequence ID" value="SDC14117.1"/>
    <property type="molecule type" value="Genomic_DNA"/>
</dbReference>
<evidence type="ECO:0000256" key="5">
    <source>
        <dbReference type="ARBA" id="ARBA00051911"/>
    </source>
</evidence>
<comment type="cofactor">
    <cofactor evidence="1 6">
        <name>thiamine diphosphate</name>
        <dbReference type="ChEBI" id="CHEBI:58937"/>
    </cofactor>
</comment>
<keyword evidence="4 6" id="KW-0324">Glycolysis</keyword>
<dbReference type="Pfam" id="PF16870">
    <property type="entry name" value="OxoGdeHyase_C"/>
    <property type="match status" value="1"/>
</dbReference>
<dbReference type="NCBIfam" id="TIGR00239">
    <property type="entry name" value="2oxo_dh_E1"/>
    <property type="match status" value="1"/>
</dbReference>
<dbReference type="Gene3D" id="3.40.50.970">
    <property type="match status" value="1"/>
</dbReference>
<dbReference type="STRING" id="1464122.SAMN05421737_105264"/>
<dbReference type="Gene3D" id="3.40.50.12470">
    <property type="match status" value="1"/>
</dbReference>
<dbReference type="InterPro" id="IPR042179">
    <property type="entry name" value="KGD_C_sf"/>
</dbReference>
<dbReference type="CDD" id="cd02016">
    <property type="entry name" value="TPP_E1_OGDC_like"/>
    <property type="match status" value="1"/>
</dbReference>
<sequence length="950" mass="106542">MSSKEHSQQTPWQRFYGPNLGVAVELYEQYVADPSTVDEKTRARFEQWGPPVLEERSSSVVTNEGDTLLGMDMARAIAGAVKLADFIRAKGHQASDIQPIWKQAGSNDLLQYARFQVTKEALLQMPAQLICPDAPAHIENGLQAIEHLKDVYTKTTAFEFEHVQEEDERNWLRRKVESETHAAPLTKEEKKMLLERLTAVEGFEKFLHRTFVGQKRFSIEGVDALVPMLDRAIGEAQNANAAHVMIGMAHRGRLNVLAHNLGKPYKAIFSEFLQATNELKAPSEGLGETYIGWTGDVKYHLGADRQIKSGQSEHMVVSLANNPSHLEFVSPIVEGYARAAQEDRREKGVPKQDETKAMAILIHGDAAFPGQGIVTETLNLSRLAGYQTGGALHIIANNNIGYTTETHDSRSTTYASDPAKGFEIPIVHVNADDPEACLKAVALAVAYRETFKKDFLIDLIGYRRFGHNEGDEPAVTQPELYTQIRKHPTARSLYAEQLAQEGVLAKEEADKLDSDMYTYLLEEYNKVAADKSEKTYELSPPDFIVNGLPKIKTGVLEEKLRAFNEQLLTWPESFQPNQKLERILKRRLTAFDGGGSVDWGLAEVLAFASIIHDGTPIRLSGQDTERGTFAHRHLVLHDRNDGTQYVPLQSFSEANASFAVYNSPLSEQACVGFEYGYNVFAKETLVLWEAQFGDFVNGAQVMFDQWVSAGRAKWGQKSGLVILLPHGYEGAGPEHSSGRVERFLSSAAENNWTVANCTSAAQYFHLLRRQAMILQKNTVRPLIVMTPKSLLRNQAIASTTEQFVSGSFQPILEEPLLGASRESVERIILCSGKVAVELQDHIKKHEENWDWLHIIRVEELYPFPRRAIRERLKEFPNLKEVKWVQEEPKNMGAWSFIEPRLLEVLPEAVPLSYIGRTYRSSPAEGASNAHKAEQKRIVTESLTRKNEGGR</sequence>
<dbReference type="Pfam" id="PF00676">
    <property type="entry name" value="E1_dh"/>
    <property type="match status" value="1"/>
</dbReference>
<evidence type="ECO:0000256" key="2">
    <source>
        <dbReference type="ARBA" id="ARBA00023002"/>
    </source>
</evidence>
<dbReference type="PIRSF" id="PIRSF000157">
    <property type="entry name" value="Oxoglu_dh_E1"/>
    <property type="match status" value="1"/>
</dbReference>
<dbReference type="GO" id="GO:0006099">
    <property type="term" value="P:tricarboxylic acid cycle"/>
    <property type="evidence" value="ECO:0007669"/>
    <property type="project" value="TreeGrafter"/>
</dbReference>
<dbReference type="GO" id="GO:0045252">
    <property type="term" value="C:oxoglutarate dehydrogenase complex"/>
    <property type="evidence" value="ECO:0007669"/>
    <property type="project" value="TreeGrafter"/>
</dbReference>
<feature type="region of interest" description="Disordered" evidence="7">
    <location>
        <begin position="921"/>
        <end position="950"/>
    </location>
</feature>
<keyword evidence="3 6" id="KW-0786">Thiamine pyrophosphate</keyword>
<dbReference type="SMART" id="SM00861">
    <property type="entry name" value="Transket_pyr"/>
    <property type="match status" value="1"/>
</dbReference>
<dbReference type="GO" id="GO:0006096">
    <property type="term" value="P:glycolytic process"/>
    <property type="evidence" value="ECO:0007669"/>
    <property type="project" value="UniProtKB-UniRule"/>
</dbReference>
<dbReference type="AlphaFoldDB" id="A0A1G6J611"/>
<evidence type="ECO:0000256" key="3">
    <source>
        <dbReference type="ARBA" id="ARBA00023052"/>
    </source>
</evidence>
<organism evidence="9 10">
    <name type="scientific">Shouchella lonarensis</name>
    <dbReference type="NCBI Taxonomy" id="1464122"/>
    <lineage>
        <taxon>Bacteria</taxon>
        <taxon>Bacillati</taxon>
        <taxon>Bacillota</taxon>
        <taxon>Bacilli</taxon>
        <taxon>Bacillales</taxon>
        <taxon>Bacillaceae</taxon>
        <taxon>Shouchella</taxon>
    </lineage>
</organism>
<dbReference type="InterPro" id="IPR011603">
    <property type="entry name" value="2oxoglutarate_DH_E1"/>
</dbReference>
<evidence type="ECO:0000313" key="10">
    <source>
        <dbReference type="Proteomes" id="UP000242662"/>
    </source>
</evidence>
<gene>
    <name evidence="6" type="primary">odhA</name>
    <name evidence="9" type="ORF">SAMN05421737_105264</name>
</gene>
<dbReference type="FunFam" id="3.40.50.11610:FF:000002">
    <property type="entry name" value="2-oxoglutarate dehydrogenase E1 component"/>
    <property type="match status" value="1"/>
</dbReference>
<comment type="subunit">
    <text evidence="6">Homodimer. Part of the 2-oxoglutarate dehydrogenase (OGDH) complex composed of E1 (2-oxoglutarate dehydrogenase), E2 (dihydrolipoamide succinyltransferase) and E3 (dihydrolipoamide dehydrogenase); the complex contains multiple copies of the three enzymatic components (E1, E2 and E3).</text>
</comment>
<dbReference type="NCBIfam" id="NF006914">
    <property type="entry name" value="PRK09404.1"/>
    <property type="match status" value="1"/>
</dbReference>
<dbReference type="FunFam" id="3.40.50.970:FF:000036">
    <property type="entry name" value="2-oxoglutarate dehydrogenase E1 component"/>
    <property type="match status" value="1"/>
</dbReference>
<dbReference type="OrthoDB" id="9759785at2"/>
<dbReference type="GO" id="GO:0005829">
    <property type="term" value="C:cytosol"/>
    <property type="evidence" value="ECO:0007669"/>
    <property type="project" value="TreeGrafter"/>
</dbReference>
<evidence type="ECO:0000313" key="9">
    <source>
        <dbReference type="EMBL" id="SDC14117.1"/>
    </source>
</evidence>
<comment type="similarity">
    <text evidence="6">Belongs to the alpha-ketoglutarate dehydrogenase family.</text>
</comment>
<dbReference type="InterPro" id="IPR005475">
    <property type="entry name" value="Transketolase-like_Pyr-bd"/>
</dbReference>
<feature type="compositionally biased region" description="Basic and acidic residues" evidence="7">
    <location>
        <begin position="930"/>
        <end position="950"/>
    </location>
</feature>
<dbReference type="RefSeq" id="WP_090775606.1">
    <property type="nucleotide sequence ID" value="NZ_FMYM01000005.1"/>
</dbReference>
<reference evidence="10" key="1">
    <citation type="submission" date="2016-09" db="EMBL/GenBank/DDBJ databases">
        <authorList>
            <person name="Varghese N."/>
            <person name="Submissions S."/>
        </authorList>
    </citation>
    <scope>NUCLEOTIDE SEQUENCE [LARGE SCALE GENOMIC DNA]</scope>
    <source>
        <strain evidence="10">25nlg</strain>
    </source>
</reference>
<dbReference type="EC" id="1.2.4.2" evidence="6"/>
<evidence type="ECO:0000256" key="4">
    <source>
        <dbReference type="ARBA" id="ARBA00023152"/>
    </source>
</evidence>
<evidence type="ECO:0000256" key="7">
    <source>
        <dbReference type="SAM" id="MobiDB-lite"/>
    </source>
</evidence>
<dbReference type="HAMAP" id="MF_01169">
    <property type="entry name" value="SucA_OdhA"/>
    <property type="match status" value="1"/>
</dbReference>
<evidence type="ECO:0000256" key="1">
    <source>
        <dbReference type="ARBA" id="ARBA00001964"/>
    </source>
</evidence>
<dbReference type="GO" id="GO:0004591">
    <property type="term" value="F:oxoglutarate dehydrogenase (succinyl-transferring) activity"/>
    <property type="evidence" value="ECO:0007669"/>
    <property type="project" value="UniProtKB-UniRule"/>
</dbReference>
<comment type="catalytic activity">
    <reaction evidence="5 6">
        <text>N(6)-[(R)-lipoyl]-L-lysyl-[protein] + 2-oxoglutarate + H(+) = N(6)-[(R)-S(8)-succinyldihydrolipoyl]-L-lysyl-[protein] + CO2</text>
        <dbReference type="Rhea" id="RHEA:12188"/>
        <dbReference type="Rhea" id="RHEA-COMP:10474"/>
        <dbReference type="Rhea" id="RHEA-COMP:20092"/>
        <dbReference type="ChEBI" id="CHEBI:15378"/>
        <dbReference type="ChEBI" id="CHEBI:16526"/>
        <dbReference type="ChEBI" id="CHEBI:16810"/>
        <dbReference type="ChEBI" id="CHEBI:83099"/>
        <dbReference type="ChEBI" id="CHEBI:83120"/>
        <dbReference type="EC" id="1.2.4.2"/>
    </reaction>
</comment>
<keyword evidence="10" id="KW-1185">Reference proteome</keyword>
<dbReference type="Gene3D" id="3.40.50.11610">
    <property type="entry name" value="Multifunctional 2-oxoglutarate metabolism enzyme, C-terminal domain"/>
    <property type="match status" value="1"/>
</dbReference>
<accession>A0A1G6J611</accession>
<dbReference type="InterPro" id="IPR001017">
    <property type="entry name" value="DH_E1"/>
</dbReference>
<dbReference type="GO" id="GO:0030976">
    <property type="term" value="F:thiamine pyrophosphate binding"/>
    <property type="evidence" value="ECO:0007669"/>
    <property type="project" value="UniProtKB-UniRule"/>
</dbReference>
<protein>
    <recommendedName>
        <fullName evidence="6">2-oxoglutarate dehydrogenase E1 component</fullName>
        <ecNumber evidence="6">1.2.4.2</ecNumber>
    </recommendedName>
    <alternativeName>
        <fullName evidence="6">Alpha-ketoglutarate dehydrogenase</fullName>
    </alternativeName>
</protein>
<comment type="function">
    <text evidence="6">E1 component of the 2-oxoglutarate dehydrogenase (OGDH) complex which catalyzes the decarboxylation of 2-oxoglutarate, the first step in the conversion of 2-oxoglutarate to succinyl-CoA and CO(2).</text>
</comment>
<evidence type="ECO:0000259" key="8">
    <source>
        <dbReference type="SMART" id="SM00861"/>
    </source>
</evidence>
<keyword evidence="2 6" id="KW-0560">Oxidoreductase</keyword>